<comment type="caution">
    <text evidence="3">The sequence shown here is derived from an EMBL/GenBank/DDBJ whole genome shotgun (WGS) entry which is preliminary data.</text>
</comment>
<evidence type="ECO:0000259" key="2">
    <source>
        <dbReference type="Pfam" id="PF13699"/>
    </source>
</evidence>
<dbReference type="Proteomes" id="UP001596180">
    <property type="component" value="Unassembled WGS sequence"/>
</dbReference>
<evidence type="ECO:0000313" key="4">
    <source>
        <dbReference type="Proteomes" id="UP001596180"/>
    </source>
</evidence>
<feature type="region of interest" description="Disordered" evidence="1">
    <location>
        <begin position="188"/>
        <end position="211"/>
    </location>
</feature>
<protein>
    <submittedName>
        <fullName evidence="3">DUF4157 domain-containing protein</fullName>
    </submittedName>
</protein>
<gene>
    <name evidence="3" type="ORF">ACFPZI_14095</name>
</gene>
<feature type="domain" description="eCIS core" evidence="2">
    <location>
        <begin position="85"/>
        <end position="155"/>
    </location>
</feature>
<feature type="region of interest" description="Disordered" evidence="1">
    <location>
        <begin position="511"/>
        <end position="535"/>
    </location>
</feature>
<feature type="region of interest" description="Disordered" evidence="1">
    <location>
        <begin position="155"/>
        <end position="174"/>
    </location>
</feature>
<proteinExistence type="predicted"/>
<accession>A0ABW1DZ21</accession>
<dbReference type="RefSeq" id="WP_381363017.1">
    <property type="nucleotide sequence ID" value="NZ_JBHSOA010000028.1"/>
</dbReference>
<evidence type="ECO:0000256" key="1">
    <source>
        <dbReference type="SAM" id="MobiDB-lite"/>
    </source>
</evidence>
<dbReference type="EMBL" id="JBHSOA010000028">
    <property type="protein sequence ID" value="MFC5852928.1"/>
    <property type="molecule type" value="Genomic_DNA"/>
</dbReference>
<evidence type="ECO:0000313" key="3">
    <source>
        <dbReference type="EMBL" id="MFC5852928.1"/>
    </source>
</evidence>
<feature type="region of interest" description="Disordered" evidence="1">
    <location>
        <begin position="1"/>
        <end position="21"/>
    </location>
</feature>
<reference evidence="4" key="1">
    <citation type="journal article" date="2019" name="Int. J. Syst. Evol. Microbiol.">
        <title>The Global Catalogue of Microorganisms (GCM) 10K type strain sequencing project: providing services to taxonomists for standard genome sequencing and annotation.</title>
        <authorList>
            <consortium name="The Broad Institute Genomics Platform"/>
            <consortium name="The Broad Institute Genome Sequencing Center for Infectious Disease"/>
            <person name="Wu L."/>
            <person name="Ma J."/>
        </authorList>
    </citation>
    <scope>NUCLEOTIDE SEQUENCE [LARGE SCALE GENOMIC DNA]</scope>
    <source>
        <strain evidence="4">JCM 10411</strain>
    </source>
</reference>
<name>A0ABW1DZ21_9ACTN</name>
<keyword evidence="4" id="KW-1185">Reference proteome</keyword>
<organism evidence="3 4">
    <name type="scientific">Streptomyces chlorus</name>
    <dbReference type="NCBI Taxonomy" id="887452"/>
    <lineage>
        <taxon>Bacteria</taxon>
        <taxon>Bacillati</taxon>
        <taxon>Actinomycetota</taxon>
        <taxon>Actinomycetes</taxon>
        <taxon>Kitasatosporales</taxon>
        <taxon>Streptomycetaceae</taxon>
        <taxon>Streptomyces</taxon>
    </lineage>
</organism>
<dbReference type="Pfam" id="PF13699">
    <property type="entry name" value="eCIS_core"/>
    <property type="match status" value="1"/>
</dbReference>
<dbReference type="InterPro" id="IPR025295">
    <property type="entry name" value="eCIS_core_dom"/>
</dbReference>
<feature type="compositionally biased region" description="Basic and acidic residues" evidence="1">
    <location>
        <begin position="1"/>
        <end position="16"/>
    </location>
</feature>
<sequence length="535" mass="58043">MRAQEARSDRTAEGSGRRQGAAPFVFAHRVLELQRSAGNAAVSRAVEEERHRHDASCGHLPTETASPSVQRSAVHQVLRAPGRSLDAPLRTEMEARLGADFNDVRLHTDAVAQRSAAEVGARAYTSGSHVVIGRDGADKHTLAHELTHVIQQRRGPVAGSDNGSGLKVSDPGDRFEREAEANARRVMSGAAPVQRAPGPAEVHPSGAEGAHGLQRVVDTGVPDVQRAIDTEEAAPASGFQQIQETGANDRDVTLRMLDRMSRIALQTVIDTNSAFRDRKGKNVARGAKKITPHLAVSLLPDGSLAIAGNTGDKKVTDNDKRVVEEELQRYIDRSDEVKNAKAAEQGRNADLRANRDRVKFRAQISGDYAKRHSGAEGLLAITEALRKPIKWFAVGGAAEKGTSRHGEMTVLGQHVEHWLENPAEDSSTPRKVSMGGVKKACSGCHWAFEAVNEHLGRPNGYEVEAAGTHDQFFPGWVMPEWMRDHPEVVEGVRRRAAEKEVTLDQDWVLRGKMSEAPNGGHDPAVSESEWASGDE</sequence>